<dbReference type="PANTHER" id="PTHR38600:SF2">
    <property type="entry name" value="SLL0088 PROTEIN"/>
    <property type="match status" value="1"/>
</dbReference>
<sequence length="112" mass="12682">MKESDQLDAAFAALANPTRRAILARLAQGEATVNTLAEPFEMSLPAISRHIRVLEDAGLITRGRDAQFRPCTLNTEPLQVVASWTDRYRHIWDNRFDVMAGLLKTMKEQQDE</sequence>
<dbReference type="InterPro" id="IPR001845">
    <property type="entry name" value="HTH_ArsR_DNA-bd_dom"/>
</dbReference>
<dbReference type="PRINTS" id="PR00778">
    <property type="entry name" value="HTHARSR"/>
</dbReference>
<dbReference type="InterPro" id="IPR036390">
    <property type="entry name" value="WH_DNA-bd_sf"/>
</dbReference>
<evidence type="ECO:0000313" key="2">
    <source>
        <dbReference type="EMBL" id="WZC49229.1"/>
    </source>
</evidence>
<dbReference type="PROSITE" id="PS50987">
    <property type="entry name" value="HTH_ARSR_2"/>
    <property type="match status" value="1"/>
</dbReference>
<feature type="domain" description="HTH arsR-type" evidence="1">
    <location>
        <begin position="1"/>
        <end position="95"/>
    </location>
</feature>
<evidence type="ECO:0000259" key="1">
    <source>
        <dbReference type="PROSITE" id="PS50987"/>
    </source>
</evidence>
<dbReference type="SUPFAM" id="SSF46785">
    <property type="entry name" value="Winged helix' DNA-binding domain"/>
    <property type="match status" value="1"/>
</dbReference>
<dbReference type="EMBL" id="CP150951">
    <property type="protein sequence ID" value="WZC49229.1"/>
    <property type="molecule type" value="Genomic_DNA"/>
</dbReference>
<name>A0ABZ2V3Z7_9RHOB</name>
<proteinExistence type="predicted"/>
<accession>A0ABZ2V3Z7</accession>
<dbReference type="PANTHER" id="PTHR38600">
    <property type="entry name" value="TRANSCRIPTIONAL REGULATORY PROTEIN"/>
    <property type="match status" value="1"/>
</dbReference>
<dbReference type="Pfam" id="PF12840">
    <property type="entry name" value="HTH_20"/>
    <property type="match status" value="1"/>
</dbReference>
<dbReference type="SMART" id="SM00418">
    <property type="entry name" value="HTH_ARSR"/>
    <property type="match status" value="1"/>
</dbReference>
<organism evidence="2 3">
    <name type="scientific">Yoonia phaeophyticola</name>
    <dbReference type="NCBI Taxonomy" id="3137369"/>
    <lineage>
        <taxon>Bacteria</taxon>
        <taxon>Pseudomonadati</taxon>
        <taxon>Pseudomonadota</taxon>
        <taxon>Alphaproteobacteria</taxon>
        <taxon>Rhodobacterales</taxon>
        <taxon>Paracoccaceae</taxon>
        <taxon>Yoonia</taxon>
    </lineage>
</organism>
<dbReference type="Gene3D" id="1.10.10.10">
    <property type="entry name" value="Winged helix-like DNA-binding domain superfamily/Winged helix DNA-binding domain"/>
    <property type="match status" value="1"/>
</dbReference>
<dbReference type="InterPro" id="IPR011991">
    <property type="entry name" value="ArsR-like_HTH"/>
</dbReference>
<keyword evidence="3" id="KW-1185">Reference proteome</keyword>
<dbReference type="Proteomes" id="UP001440612">
    <property type="component" value="Chromosome"/>
</dbReference>
<dbReference type="InterPro" id="IPR036388">
    <property type="entry name" value="WH-like_DNA-bd_sf"/>
</dbReference>
<dbReference type="CDD" id="cd00090">
    <property type="entry name" value="HTH_ARSR"/>
    <property type="match status" value="1"/>
</dbReference>
<reference evidence="3" key="1">
    <citation type="submission" date="2024-04" db="EMBL/GenBank/DDBJ databases">
        <title>Phylogenomic analyses of a clade within the roseobacter group suggest taxonomic reassignments of species of the genera Aestuariivita, Citreicella, Loktanella, Nautella, Pelagibaca, Ruegeria, Thalassobius, Thiobacimonas and Tropicibacter, and the proposal o.</title>
        <authorList>
            <person name="Jeon C.O."/>
        </authorList>
    </citation>
    <scope>NUCLEOTIDE SEQUENCE [LARGE SCALE GENOMIC DNA]</scope>
    <source>
        <strain evidence="3">BS5-3</strain>
    </source>
</reference>
<protein>
    <submittedName>
        <fullName evidence="2">ArsR/SmtB family transcription factor</fullName>
    </submittedName>
</protein>
<gene>
    <name evidence="2" type="ORF">AABB29_00775</name>
</gene>
<evidence type="ECO:0000313" key="3">
    <source>
        <dbReference type="Proteomes" id="UP001440612"/>
    </source>
</evidence>
<dbReference type="RefSeq" id="WP_341367340.1">
    <property type="nucleotide sequence ID" value="NZ_CP150951.2"/>
</dbReference>